<dbReference type="AlphaFoldDB" id="A0A977KTP8"/>
<sequence length="192" mass="20672">MSFEIIALATSAGGLKALSEILAHLPEYFPVPIVVVQHLDPRHSSLLAHILSRCTSLKVKEAEENDRPLAGHVYIAPPNHHLLVTDQKTLTLSQSPEVRFLRPSANVLFESIAKVYQDKAIAVVLTGTGTDGLLGSQLIHAQGGMILAQSEESCEFSGMPKATIEADIVDQIVPLTEIAATLIQLTLPELTP</sequence>
<evidence type="ECO:0000256" key="4">
    <source>
        <dbReference type="PROSITE-ProRule" id="PRU00050"/>
    </source>
</evidence>
<keyword evidence="4" id="KW-0145">Chemotaxis</keyword>
<reference evidence="6" key="1">
    <citation type="submission" date="2021-04" db="EMBL/GenBank/DDBJ databases">
        <title>Genome sequence of Woronichinia naegeliana from Washington state freshwater lake bloom.</title>
        <authorList>
            <person name="Dreher T.W."/>
        </authorList>
    </citation>
    <scope>NUCLEOTIDE SEQUENCE</scope>
    <source>
        <strain evidence="6">WA131</strain>
    </source>
</reference>
<feature type="active site" evidence="4">
    <location>
        <position position="131"/>
    </location>
</feature>
<dbReference type="EC" id="3.1.1.61" evidence="2"/>
<evidence type="ECO:0000313" key="6">
    <source>
        <dbReference type="EMBL" id="UXE59729.1"/>
    </source>
</evidence>
<protein>
    <recommendedName>
        <fullName evidence="2">protein-glutamate methylesterase</fullName>
        <ecNumber evidence="2">3.1.1.61</ecNumber>
    </recommendedName>
</protein>
<dbReference type="CDD" id="cd16433">
    <property type="entry name" value="CheB"/>
    <property type="match status" value="1"/>
</dbReference>
<accession>A0A977KTP8</accession>
<dbReference type="KEGG" id="wna:KA717_28910"/>
<evidence type="ECO:0000256" key="3">
    <source>
        <dbReference type="ARBA" id="ARBA00048267"/>
    </source>
</evidence>
<dbReference type="SUPFAM" id="SSF52738">
    <property type="entry name" value="Methylesterase CheB, C-terminal domain"/>
    <property type="match status" value="1"/>
</dbReference>
<dbReference type="Pfam" id="PF01339">
    <property type="entry name" value="CheB_methylest"/>
    <property type="match status" value="1"/>
</dbReference>
<feature type="domain" description="CheB-type methylesterase" evidence="5">
    <location>
        <begin position="1"/>
        <end position="184"/>
    </location>
</feature>
<name>A0A977KTP8_9CYAN</name>
<dbReference type="GO" id="GO:0005737">
    <property type="term" value="C:cytoplasm"/>
    <property type="evidence" value="ECO:0007669"/>
    <property type="project" value="InterPro"/>
</dbReference>
<dbReference type="InterPro" id="IPR035909">
    <property type="entry name" value="CheB_C"/>
</dbReference>
<keyword evidence="1 4" id="KW-0378">Hydrolase</keyword>
<dbReference type="Proteomes" id="UP001065613">
    <property type="component" value="Chromosome"/>
</dbReference>
<comment type="catalytic activity">
    <reaction evidence="3">
        <text>[protein]-L-glutamate 5-O-methyl ester + H2O = L-glutamyl-[protein] + methanol + H(+)</text>
        <dbReference type="Rhea" id="RHEA:23236"/>
        <dbReference type="Rhea" id="RHEA-COMP:10208"/>
        <dbReference type="Rhea" id="RHEA-COMP:10311"/>
        <dbReference type="ChEBI" id="CHEBI:15377"/>
        <dbReference type="ChEBI" id="CHEBI:15378"/>
        <dbReference type="ChEBI" id="CHEBI:17790"/>
        <dbReference type="ChEBI" id="CHEBI:29973"/>
        <dbReference type="ChEBI" id="CHEBI:82795"/>
        <dbReference type="EC" id="3.1.1.61"/>
    </reaction>
</comment>
<feature type="active site" evidence="4">
    <location>
        <position position="38"/>
    </location>
</feature>
<dbReference type="GO" id="GO:0006935">
    <property type="term" value="P:chemotaxis"/>
    <property type="evidence" value="ECO:0007669"/>
    <property type="project" value="UniProtKB-UniRule"/>
</dbReference>
<organism evidence="6">
    <name type="scientific">Woronichinia naegeliana WA131</name>
    <dbReference type="NCBI Taxonomy" id="2824559"/>
    <lineage>
        <taxon>Bacteria</taxon>
        <taxon>Bacillati</taxon>
        <taxon>Cyanobacteriota</taxon>
        <taxon>Cyanophyceae</taxon>
        <taxon>Synechococcales</taxon>
        <taxon>Coelosphaeriaceae</taxon>
        <taxon>Woronichinia</taxon>
    </lineage>
</organism>
<dbReference type="GO" id="GO:0008984">
    <property type="term" value="F:protein-glutamate methylesterase activity"/>
    <property type="evidence" value="ECO:0007669"/>
    <property type="project" value="UniProtKB-EC"/>
</dbReference>
<dbReference type="InterPro" id="IPR000673">
    <property type="entry name" value="Sig_transdc_resp-reg_Me-estase"/>
</dbReference>
<gene>
    <name evidence="6" type="ORF">KA717_28910</name>
</gene>
<dbReference type="GO" id="GO:0000156">
    <property type="term" value="F:phosphorelay response regulator activity"/>
    <property type="evidence" value="ECO:0007669"/>
    <property type="project" value="InterPro"/>
</dbReference>
<dbReference type="PANTHER" id="PTHR42872">
    <property type="entry name" value="PROTEIN-GLUTAMATE METHYLESTERASE/PROTEIN-GLUTAMINE GLUTAMINASE"/>
    <property type="match status" value="1"/>
</dbReference>
<dbReference type="EMBL" id="CP073041">
    <property type="protein sequence ID" value="UXE59729.1"/>
    <property type="molecule type" value="Genomic_DNA"/>
</dbReference>
<evidence type="ECO:0000256" key="2">
    <source>
        <dbReference type="ARBA" id="ARBA00039140"/>
    </source>
</evidence>
<dbReference type="Gene3D" id="3.40.50.180">
    <property type="entry name" value="Methylesterase CheB, C-terminal domain"/>
    <property type="match status" value="1"/>
</dbReference>
<proteinExistence type="predicted"/>
<dbReference type="PROSITE" id="PS50122">
    <property type="entry name" value="CHEB"/>
    <property type="match status" value="1"/>
</dbReference>
<feature type="active site" evidence="4">
    <location>
        <position position="11"/>
    </location>
</feature>
<evidence type="ECO:0000259" key="5">
    <source>
        <dbReference type="PROSITE" id="PS50122"/>
    </source>
</evidence>
<dbReference type="PANTHER" id="PTHR42872:SF3">
    <property type="entry name" value="PROTEIN-GLUTAMATE METHYLESTERASE_PROTEIN-GLUTAMINE GLUTAMINASE 1"/>
    <property type="match status" value="1"/>
</dbReference>
<evidence type="ECO:0000256" key="1">
    <source>
        <dbReference type="ARBA" id="ARBA00022801"/>
    </source>
</evidence>